<evidence type="ECO:0000313" key="4">
    <source>
        <dbReference type="Proteomes" id="UP001298593"/>
    </source>
</evidence>
<dbReference type="RefSeq" id="WP_224975004.1">
    <property type="nucleotide sequence ID" value="NZ_JAYJJU010000004.1"/>
</dbReference>
<reference evidence="3 4" key="1">
    <citation type="submission" date="2023-12" db="EMBL/GenBank/DDBJ databases">
        <title>Description of new species of Mycobacterium terrae complex isolated from sewage at the Sao Paulo Zoological Park Foundation in Brazil.</title>
        <authorList>
            <person name="Romagnoli C.L."/>
            <person name="Conceicao E.C."/>
            <person name="Machado E."/>
            <person name="Barreto L.B.P.F."/>
            <person name="Sharma A."/>
            <person name="Silva N.M."/>
            <person name="Marques L.E."/>
            <person name="Juliana M.A."/>
            <person name="Lourenco M.C.S."/>
            <person name="Digiampietri L.A."/>
            <person name="Suffys P.N."/>
            <person name="Viana-Niero C."/>
        </authorList>
    </citation>
    <scope>NUCLEOTIDE SEQUENCE [LARGE SCALE GENOMIC DNA]</scope>
    <source>
        <strain evidence="3 4">MYC340</strain>
    </source>
</reference>
<gene>
    <name evidence="3" type="ORF">KV113_06715</name>
</gene>
<accession>A0ABU5XTJ0</accession>
<dbReference type="EMBL" id="JAYJJU010000004">
    <property type="protein sequence ID" value="MEB3031248.1"/>
    <property type="molecule type" value="Genomic_DNA"/>
</dbReference>
<organism evidence="3 4">
    <name type="scientific">[Mycobacterium] nativiensis</name>
    <dbReference type="NCBI Taxonomy" id="2855503"/>
    <lineage>
        <taxon>Bacteria</taxon>
        <taxon>Bacillati</taxon>
        <taxon>Actinomycetota</taxon>
        <taxon>Actinomycetes</taxon>
        <taxon>Mycobacteriales</taxon>
        <taxon>Mycobacteriaceae</taxon>
        <taxon>Mycolicibacter</taxon>
    </lineage>
</organism>
<keyword evidence="4" id="KW-1185">Reference proteome</keyword>
<dbReference type="InterPro" id="IPR007969">
    <property type="entry name" value="DUF732"/>
</dbReference>
<evidence type="ECO:0000313" key="3">
    <source>
        <dbReference type="EMBL" id="MEB3031248.1"/>
    </source>
</evidence>
<feature type="chain" id="PRO_5047220262" evidence="1">
    <location>
        <begin position="24"/>
        <end position="107"/>
    </location>
</feature>
<dbReference type="Proteomes" id="UP001298593">
    <property type="component" value="Unassembled WGS sequence"/>
</dbReference>
<dbReference type="Pfam" id="PF05305">
    <property type="entry name" value="DUF732"/>
    <property type="match status" value="1"/>
</dbReference>
<protein>
    <submittedName>
        <fullName evidence="3">DUF732 domain-containing protein</fullName>
    </submittedName>
</protein>
<feature type="signal peptide" evidence="1">
    <location>
        <begin position="1"/>
        <end position="23"/>
    </location>
</feature>
<comment type="caution">
    <text evidence="3">The sequence shown here is derived from an EMBL/GenBank/DDBJ whole genome shotgun (WGS) entry which is preliminary data.</text>
</comment>
<sequence>MVRQLVVPAALAVALVCAGPAPADPDPADNDAAFIASLRQSGIRFADEVQAIAAAHSVCGLIDNGESGLQVVKELNSDNSGLTMDGAARFAAIAANSYCPDQLKGAK</sequence>
<evidence type="ECO:0000256" key="1">
    <source>
        <dbReference type="SAM" id="SignalP"/>
    </source>
</evidence>
<feature type="domain" description="DUF732" evidence="2">
    <location>
        <begin position="30"/>
        <end position="101"/>
    </location>
</feature>
<keyword evidence="1" id="KW-0732">Signal</keyword>
<name>A0ABU5XTJ0_9MYCO</name>
<evidence type="ECO:0000259" key="2">
    <source>
        <dbReference type="Pfam" id="PF05305"/>
    </source>
</evidence>
<proteinExistence type="predicted"/>